<dbReference type="AlphaFoldDB" id="A0A512E3S3"/>
<dbReference type="GO" id="GO:0016987">
    <property type="term" value="F:sigma factor activity"/>
    <property type="evidence" value="ECO:0007669"/>
    <property type="project" value="InterPro"/>
</dbReference>
<reference evidence="2 3" key="1">
    <citation type="submission" date="2019-07" db="EMBL/GenBank/DDBJ databases">
        <title>Whole genome shotgun sequence of Skermanella aerolata NBRC 106429.</title>
        <authorList>
            <person name="Hosoyama A."/>
            <person name="Uohara A."/>
            <person name="Ohji S."/>
            <person name="Ichikawa N."/>
        </authorList>
    </citation>
    <scope>NUCLEOTIDE SEQUENCE [LARGE SCALE GENOMIC DNA]</scope>
    <source>
        <strain evidence="2 3">NBRC 106429</strain>
    </source>
</reference>
<comment type="caution">
    <text evidence="2">The sequence shown here is derived from an EMBL/GenBank/DDBJ whole genome shotgun (WGS) entry which is preliminary data.</text>
</comment>
<dbReference type="InterPro" id="IPR036388">
    <property type="entry name" value="WH-like_DNA-bd_sf"/>
</dbReference>
<keyword evidence="3" id="KW-1185">Reference proteome</keyword>
<dbReference type="InterPro" id="IPR013324">
    <property type="entry name" value="RNA_pol_sigma_r3/r4-like"/>
</dbReference>
<dbReference type="SUPFAM" id="SSF88659">
    <property type="entry name" value="Sigma3 and sigma4 domains of RNA polymerase sigma factors"/>
    <property type="match status" value="1"/>
</dbReference>
<dbReference type="Gene3D" id="1.10.10.10">
    <property type="entry name" value="Winged helix-like DNA-binding domain superfamily/Winged helix DNA-binding domain"/>
    <property type="match status" value="1"/>
</dbReference>
<sequence>MSQLRHAVDALPSDERLAVLLVCVKGLSYRDAARILDVSLAVLSARLLRGRLTLIGTMRQSLCRDAAGDSRL</sequence>
<feature type="domain" description="RNA polymerase sigma factor 70 region 4 type 2" evidence="1">
    <location>
        <begin position="3"/>
        <end position="54"/>
    </location>
</feature>
<dbReference type="EMBL" id="BJYZ01000079">
    <property type="protein sequence ID" value="GEO43378.1"/>
    <property type="molecule type" value="Genomic_DNA"/>
</dbReference>
<protein>
    <recommendedName>
        <fullName evidence="1">RNA polymerase sigma factor 70 region 4 type 2 domain-containing protein</fullName>
    </recommendedName>
</protein>
<evidence type="ECO:0000313" key="2">
    <source>
        <dbReference type="EMBL" id="GEO43378.1"/>
    </source>
</evidence>
<dbReference type="InterPro" id="IPR013249">
    <property type="entry name" value="RNA_pol_sigma70_r4_t2"/>
</dbReference>
<proteinExistence type="predicted"/>
<accession>A0A512E3S3</accession>
<evidence type="ECO:0000259" key="1">
    <source>
        <dbReference type="Pfam" id="PF08281"/>
    </source>
</evidence>
<dbReference type="Proteomes" id="UP000321523">
    <property type="component" value="Unassembled WGS sequence"/>
</dbReference>
<dbReference type="GO" id="GO:0006352">
    <property type="term" value="P:DNA-templated transcription initiation"/>
    <property type="evidence" value="ECO:0007669"/>
    <property type="project" value="InterPro"/>
</dbReference>
<organism evidence="2 3">
    <name type="scientific">Skermanella aerolata</name>
    <dbReference type="NCBI Taxonomy" id="393310"/>
    <lineage>
        <taxon>Bacteria</taxon>
        <taxon>Pseudomonadati</taxon>
        <taxon>Pseudomonadota</taxon>
        <taxon>Alphaproteobacteria</taxon>
        <taxon>Rhodospirillales</taxon>
        <taxon>Azospirillaceae</taxon>
        <taxon>Skermanella</taxon>
    </lineage>
</organism>
<name>A0A512E3S3_9PROT</name>
<gene>
    <name evidence="2" type="ORF">SAE02_75260</name>
</gene>
<dbReference type="Pfam" id="PF08281">
    <property type="entry name" value="Sigma70_r4_2"/>
    <property type="match status" value="1"/>
</dbReference>
<dbReference type="GO" id="GO:0003677">
    <property type="term" value="F:DNA binding"/>
    <property type="evidence" value="ECO:0007669"/>
    <property type="project" value="InterPro"/>
</dbReference>
<evidence type="ECO:0000313" key="3">
    <source>
        <dbReference type="Proteomes" id="UP000321523"/>
    </source>
</evidence>